<dbReference type="PANTHER" id="PTHR30290">
    <property type="entry name" value="PERIPLASMIC BINDING COMPONENT OF ABC TRANSPORTER"/>
    <property type="match status" value="1"/>
</dbReference>
<feature type="domain" description="Solute-binding protein family 5" evidence="5">
    <location>
        <begin position="64"/>
        <end position="443"/>
    </location>
</feature>
<dbReference type="OrthoDB" id="9803988at2"/>
<dbReference type="Gene3D" id="3.90.76.10">
    <property type="entry name" value="Dipeptide-binding Protein, Domain 1"/>
    <property type="match status" value="1"/>
</dbReference>
<evidence type="ECO:0000256" key="1">
    <source>
        <dbReference type="ARBA" id="ARBA00004418"/>
    </source>
</evidence>
<dbReference type="InterPro" id="IPR039424">
    <property type="entry name" value="SBP_5"/>
</dbReference>
<dbReference type="PIRSF" id="PIRSF002741">
    <property type="entry name" value="MppA"/>
    <property type="match status" value="1"/>
</dbReference>
<evidence type="ECO:0000259" key="5">
    <source>
        <dbReference type="Pfam" id="PF00496"/>
    </source>
</evidence>
<dbReference type="InterPro" id="IPR000914">
    <property type="entry name" value="SBP_5_dom"/>
</dbReference>
<dbReference type="EMBL" id="AWXZ01000040">
    <property type="protein sequence ID" value="ESR22624.1"/>
    <property type="molecule type" value="Genomic_DNA"/>
</dbReference>
<evidence type="ECO:0000256" key="3">
    <source>
        <dbReference type="ARBA" id="ARBA00022729"/>
    </source>
</evidence>
<dbReference type="Gene3D" id="3.10.105.10">
    <property type="entry name" value="Dipeptide-binding Protein, Domain 3"/>
    <property type="match status" value="1"/>
</dbReference>
<dbReference type="Gene3D" id="3.40.190.10">
    <property type="entry name" value="Periplasmic binding protein-like II"/>
    <property type="match status" value="1"/>
</dbReference>
<dbReference type="InterPro" id="IPR030678">
    <property type="entry name" value="Peptide/Ni-bd"/>
</dbReference>
<dbReference type="eggNOG" id="COG0747">
    <property type="taxonomic scope" value="Bacteria"/>
</dbReference>
<keyword evidence="3 4" id="KW-0732">Signal</keyword>
<dbReference type="CDD" id="cd08493">
    <property type="entry name" value="PBP2_DppA_like"/>
    <property type="match status" value="1"/>
</dbReference>
<dbReference type="RefSeq" id="WP_023433870.1">
    <property type="nucleotide sequence ID" value="NZ_AWXZ01000040.1"/>
</dbReference>
<feature type="signal peptide" evidence="4">
    <location>
        <begin position="1"/>
        <end position="17"/>
    </location>
</feature>
<dbReference type="GO" id="GO:0042938">
    <property type="term" value="P:dipeptide transport"/>
    <property type="evidence" value="ECO:0007669"/>
    <property type="project" value="TreeGrafter"/>
</dbReference>
<organism evidence="6 7">
    <name type="scientific">Lutibaculum baratangense AMV1</name>
    <dbReference type="NCBI Taxonomy" id="631454"/>
    <lineage>
        <taxon>Bacteria</taxon>
        <taxon>Pseudomonadati</taxon>
        <taxon>Pseudomonadota</taxon>
        <taxon>Alphaproteobacteria</taxon>
        <taxon>Hyphomicrobiales</taxon>
        <taxon>Tepidamorphaceae</taxon>
        <taxon>Lutibaculum</taxon>
    </lineage>
</organism>
<dbReference type="Pfam" id="PF00496">
    <property type="entry name" value="SBP_bac_5"/>
    <property type="match status" value="1"/>
</dbReference>
<protein>
    <submittedName>
        <fullName evidence="6">Dipeptide-binding ABC transporter, periplasmic substrate-binding component</fullName>
    </submittedName>
</protein>
<sequence>MRRTILTVLLLVLGAHAAAAKTLVFCSEGNPEALNPQLVTTTTGMNAAMPMFNNLVEFAPGSTEIRAALAESWTISDDGRTYVFQLRPGVRFHPAPDFTPTREMNADDVVFSLMRQWDESHPFHKVTVGGFDYFKDMGLLELIEAIEKVDERAVRIRLARPEAPFLANLAMPFNAILSAEYAATLAARGEPERLDAWPVGTGPFVFDGYQKDVTVRYRAFDGYWRGRQPIDTLVFSITPNPAVRLIKLKAGECQLMVFPDPADAAAIAADPALVLMRQEGFNIGYLSLNTRMAPFDDVRVRRAVNMAIDKGLILETVYAGAGVVAKNPIPPTLWSYNDDIEPYPHDAEAARRLMVEAGYANGIDTELWYMPVSRPYNPNGKRVAELIAADLAMIGIRAELRTEGWQEYRIRLQSGSAPMALFGWTGDNGDPDNFFDVLLGCTAARPGGNNVAKWCDRDYEALVSRAKVAPSRAEREELYRKAQVIFHDEAPWVPLAHSVVFLGARKAVTGFKMDALGRNIFEGVDLSDVDSR</sequence>
<evidence type="ECO:0000256" key="2">
    <source>
        <dbReference type="ARBA" id="ARBA00005695"/>
    </source>
</evidence>
<keyword evidence="7" id="KW-1185">Reference proteome</keyword>
<comment type="caution">
    <text evidence="6">The sequence shown here is derived from an EMBL/GenBank/DDBJ whole genome shotgun (WGS) entry which is preliminary data.</text>
</comment>
<evidence type="ECO:0000313" key="7">
    <source>
        <dbReference type="Proteomes" id="UP000017819"/>
    </source>
</evidence>
<dbReference type="PATRIC" id="fig|631454.5.peg.3713"/>
<dbReference type="GO" id="GO:1904680">
    <property type="term" value="F:peptide transmembrane transporter activity"/>
    <property type="evidence" value="ECO:0007669"/>
    <property type="project" value="TreeGrafter"/>
</dbReference>
<gene>
    <name evidence="6" type="ORF">N177_3760</name>
</gene>
<dbReference type="STRING" id="631454.N177_3760"/>
<dbReference type="AlphaFoldDB" id="V4RB43"/>
<dbReference type="GO" id="GO:0030288">
    <property type="term" value="C:outer membrane-bounded periplasmic space"/>
    <property type="evidence" value="ECO:0007669"/>
    <property type="project" value="TreeGrafter"/>
</dbReference>
<feature type="chain" id="PRO_5004728406" evidence="4">
    <location>
        <begin position="18"/>
        <end position="532"/>
    </location>
</feature>
<dbReference type="Proteomes" id="UP000017819">
    <property type="component" value="Unassembled WGS sequence"/>
</dbReference>
<comment type="similarity">
    <text evidence="2">Belongs to the bacterial solute-binding protein 5 family.</text>
</comment>
<evidence type="ECO:0000313" key="6">
    <source>
        <dbReference type="EMBL" id="ESR22624.1"/>
    </source>
</evidence>
<accession>V4RB43</accession>
<name>V4RB43_9HYPH</name>
<evidence type="ECO:0000256" key="4">
    <source>
        <dbReference type="SAM" id="SignalP"/>
    </source>
</evidence>
<reference evidence="6 7" key="1">
    <citation type="journal article" date="2014" name="Genome Announc.">
        <title>Draft Genome Sequence of Lutibaculum baratangense Strain AMV1T, Isolated from a Mud Volcano in Andamans, India.</title>
        <authorList>
            <person name="Singh A."/>
            <person name="Sreenivas A."/>
            <person name="Sathyanarayana Reddy G."/>
            <person name="Pinnaka A.K."/>
            <person name="Shivaji S."/>
        </authorList>
    </citation>
    <scope>NUCLEOTIDE SEQUENCE [LARGE SCALE GENOMIC DNA]</scope>
    <source>
        <strain evidence="6 7">AMV1</strain>
    </source>
</reference>
<dbReference type="PANTHER" id="PTHR30290:SF38">
    <property type="entry name" value="D,D-DIPEPTIDE-BINDING PERIPLASMIC PROTEIN DDPA-RELATED"/>
    <property type="match status" value="1"/>
</dbReference>
<dbReference type="GO" id="GO:0043190">
    <property type="term" value="C:ATP-binding cassette (ABC) transporter complex"/>
    <property type="evidence" value="ECO:0007669"/>
    <property type="project" value="InterPro"/>
</dbReference>
<dbReference type="FunFam" id="3.40.190.10:FF:000036">
    <property type="entry name" value="Dipeptide ABC transporter, substrate-binding protein"/>
    <property type="match status" value="1"/>
</dbReference>
<comment type="subcellular location">
    <subcellularLocation>
        <location evidence="1">Periplasm</location>
    </subcellularLocation>
</comment>
<dbReference type="SUPFAM" id="SSF53850">
    <property type="entry name" value="Periplasmic binding protein-like II"/>
    <property type="match status" value="1"/>
</dbReference>
<proteinExistence type="inferred from homology"/>